<reference evidence="2" key="1">
    <citation type="submission" date="2013-11" db="EMBL/GenBank/DDBJ databases">
        <title>Genome sequence of the fusiform rust pathogen reveals effectors for host alternation and coevolution with pine.</title>
        <authorList>
            <consortium name="DOE Joint Genome Institute"/>
            <person name="Smith K."/>
            <person name="Pendleton A."/>
            <person name="Kubisiak T."/>
            <person name="Anderson C."/>
            <person name="Salamov A."/>
            <person name="Aerts A."/>
            <person name="Riley R."/>
            <person name="Clum A."/>
            <person name="Lindquist E."/>
            <person name="Ence D."/>
            <person name="Campbell M."/>
            <person name="Kronenberg Z."/>
            <person name="Feau N."/>
            <person name="Dhillon B."/>
            <person name="Hamelin R."/>
            <person name="Burleigh J."/>
            <person name="Smith J."/>
            <person name="Yandell M."/>
            <person name="Nelson C."/>
            <person name="Grigoriev I."/>
            <person name="Davis J."/>
        </authorList>
    </citation>
    <scope>NUCLEOTIDE SEQUENCE</scope>
    <source>
        <strain evidence="2">G11</strain>
    </source>
</reference>
<evidence type="ECO:0000313" key="2">
    <source>
        <dbReference type="EMBL" id="KAG0151820.1"/>
    </source>
</evidence>
<dbReference type="Proteomes" id="UP000886653">
    <property type="component" value="Unassembled WGS sequence"/>
</dbReference>
<organism evidence="2 3">
    <name type="scientific">Cronartium quercuum f. sp. fusiforme G11</name>
    <dbReference type="NCBI Taxonomy" id="708437"/>
    <lineage>
        <taxon>Eukaryota</taxon>
        <taxon>Fungi</taxon>
        <taxon>Dikarya</taxon>
        <taxon>Basidiomycota</taxon>
        <taxon>Pucciniomycotina</taxon>
        <taxon>Pucciniomycetes</taxon>
        <taxon>Pucciniales</taxon>
        <taxon>Coleosporiaceae</taxon>
        <taxon>Cronartium</taxon>
    </lineage>
</organism>
<dbReference type="EMBL" id="MU167211">
    <property type="protein sequence ID" value="KAG0151820.1"/>
    <property type="molecule type" value="Genomic_DNA"/>
</dbReference>
<keyword evidence="1" id="KW-0732">Signal</keyword>
<sequence>MRLNGLFLVIFGFFLVLNVTMADEIKQESERIETKEFLPNAFNFGGIYPTVTTAWGPLNLWRDTLGRVIYTYNGVIYVVNNYPGPIQDLYLYPGYQQWNTWQTFSSGNGILYGFGHHKFSRVQNDWKVVGTL</sequence>
<feature type="signal peptide" evidence="1">
    <location>
        <begin position="1"/>
        <end position="22"/>
    </location>
</feature>
<comment type="caution">
    <text evidence="2">The sequence shown here is derived from an EMBL/GenBank/DDBJ whole genome shotgun (WGS) entry which is preliminary data.</text>
</comment>
<keyword evidence="3" id="KW-1185">Reference proteome</keyword>
<name>A0A9P6NYN4_9BASI</name>
<accession>A0A9P6NYN4</accession>
<feature type="chain" id="PRO_5040298068" evidence="1">
    <location>
        <begin position="23"/>
        <end position="132"/>
    </location>
</feature>
<evidence type="ECO:0000256" key="1">
    <source>
        <dbReference type="SAM" id="SignalP"/>
    </source>
</evidence>
<dbReference type="AlphaFoldDB" id="A0A9P6NYN4"/>
<evidence type="ECO:0000313" key="3">
    <source>
        <dbReference type="Proteomes" id="UP000886653"/>
    </source>
</evidence>
<proteinExistence type="predicted"/>
<protein>
    <submittedName>
        <fullName evidence="2">Uncharacterized protein</fullName>
    </submittedName>
</protein>
<gene>
    <name evidence="2" type="ORF">CROQUDRAFT_86467</name>
</gene>